<comment type="caution">
    <text evidence="2">The sequence shown here is derived from an EMBL/GenBank/DDBJ whole genome shotgun (WGS) entry which is preliminary data.</text>
</comment>
<sequence length="104" mass="10951">MSKTTSWTLIATMTAISVLILGFVATYRFAMPLVYRGDIPTPDYEVQALIAGTSIIVTLTGGVAAGIHATRHKDDRRRIVGWAAAALTAGTALGTILAFTLSAQ</sequence>
<proteinExistence type="predicted"/>
<feature type="transmembrane region" description="Helical" evidence="1">
    <location>
        <begin position="7"/>
        <end position="27"/>
    </location>
</feature>
<evidence type="ECO:0000313" key="3">
    <source>
        <dbReference type="Proteomes" id="UP000282460"/>
    </source>
</evidence>
<feature type="transmembrane region" description="Helical" evidence="1">
    <location>
        <begin position="79"/>
        <end position="101"/>
    </location>
</feature>
<keyword evidence="1" id="KW-0472">Membrane</keyword>
<dbReference type="EMBL" id="RCWJ01000001">
    <property type="protein sequence ID" value="RLQ85940.1"/>
    <property type="molecule type" value="Genomic_DNA"/>
</dbReference>
<dbReference type="OrthoDB" id="9918672at2"/>
<keyword evidence="3" id="KW-1185">Reference proteome</keyword>
<dbReference type="Proteomes" id="UP000282460">
    <property type="component" value="Unassembled WGS sequence"/>
</dbReference>
<dbReference type="AlphaFoldDB" id="A0A3L7J602"/>
<evidence type="ECO:0000256" key="1">
    <source>
        <dbReference type="SAM" id="Phobius"/>
    </source>
</evidence>
<feature type="transmembrane region" description="Helical" evidence="1">
    <location>
        <begin position="47"/>
        <end position="67"/>
    </location>
</feature>
<keyword evidence="1" id="KW-0812">Transmembrane</keyword>
<protein>
    <submittedName>
        <fullName evidence="2">Uncharacterized protein</fullName>
    </submittedName>
</protein>
<reference evidence="2 3" key="1">
    <citation type="submission" date="2018-10" db="EMBL/GenBank/DDBJ databases">
        <authorList>
            <person name="Li J."/>
        </authorList>
    </citation>
    <scope>NUCLEOTIDE SEQUENCE [LARGE SCALE GENOMIC DNA]</scope>
    <source>
        <strain evidence="2 3">ZD1-4</strain>
    </source>
</reference>
<accession>A0A3L7J602</accession>
<evidence type="ECO:0000313" key="2">
    <source>
        <dbReference type="EMBL" id="RLQ85940.1"/>
    </source>
</evidence>
<gene>
    <name evidence="2" type="ORF">D9V28_03595</name>
</gene>
<keyword evidence="1" id="KW-1133">Transmembrane helix</keyword>
<name>A0A3L7J602_9MICO</name>
<dbReference type="RefSeq" id="WP_147440901.1">
    <property type="nucleotide sequence ID" value="NZ_BMEK01000001.1"/>
</dbReference>
<organism evidence="2 3">
    <name type="scientific">Mycetocola zhadangensis</name>
    <dbReference type="NCBI Taxonomy" id="1164595"/>
    <lineage>
        <taxon>Bacteria</taxon>
        <taxon>Bacillati</taxon>
        <taxon>Actinomycetota</taxon>
        <taxon>Actinomycetes</taxon>
        <taxon>Micrococcales</taxon>
        <taxon>Microbacteriaceae</taxon>
        <taxon>Mycetocola</taxon>
    </lineage>
</organism>